<evidence type="ECO:0000313" key="4">
    <source>
        <dbReference type="Proteomes" id="UP001211907"/>
    </source>
</evidence>
<feature type="coiled-coil region" evidence="1">
    <location>
        <begin position="566"/>
        <end position="716"/>
    </location>
</feature>
<dbReference type="PANTHER" id="PTHR37474:SF1">
    <property type="entry name" value="2'-5' RNA LIGASE FAMILY PROTEIN"/>
    <property type="match status" value="1"/>
</dbReference>
<dbReference type="EMBL" id="JADGJH010000135">
    <property type="protein sequence ID" value="KAJ3136552.1"/>
    <property type="molecule type" value="Genomic_DNA"/>
</dbReference>
<dbReference type="Pfam" id="PF13563">
    <property type="entry name" value="2_5_RNA_ligase2"/>
    <property type="match status" value="1"/>
</dbReference>
<gene>
    <name evidence="3" type="ORF">HK100_001591</name>
</gene>
<dbReference type="AlphaFoldDB" id="A0AAD5XGB8"/>
<protein>
    <submittedName>
        <fullName evidence="3">Uncharacterized protein</fullName>
    </submittedName>
</protein>
<organism evidence="3 4">
    <name type="scientific">Physocladia obscura</name>
    <dbReference type="NCBI Taxonomy" id="109957"/>
    <lineage>
        <taxon>Eukaryota</taxon>
        <taxon>Fungi</taxon>
        <taxon>Fungi incertae sedis</taxon>
        <taxon>Chytridiomycota</taxon>
        <taxon>Chytridiomycota incertae sedis</taxon>
        <taxon>Chytridiomycetes</taxon>
        <taxon>Chytridiales</taxon>
        <taxon>Chytriomycetaceae</taxon>
        <taxon>Physocladia</taxon>
    </lineage>
</organism>
<evidence type="ECO:0000313" key="3">
    <source>
        <dbReference type="EMBL" id="KAJ3136552.1"/>
    </source>
</evidence>
<proteinExistence type="predicted"/>
<comment type="caution">
    <text evidence="3">The sequence shown here is derived from an EMBL/GenBank/DDBJ whole genome shotgun (WGS) entry which is preliminary data.</text>
</comment>
<dbReference type="Proteomes" id="UP001211907">
    <property type="component" value="Unassembled WGS sequence"/>
</dbReference>
<reference evidence="3" key="1">
    <citation type="submission" date="2020-05" db="EMBL/GenBank/DDBJ databases">
        <title>Phylogenomic resolution of chytrid fungi.</title>
        <authorList>
            <person name="Stajich J.E."/>
            <person name="Amses K."/>
            <person name="Simmons R."/>
            <person name="Seto K."/>
            <person name="Myers J."/>
            <person name="Bonds A."/>
            <person name="Quandt C.A."/>
            <person name="Barry K."/>
            <person name="Liu P."/>
            <person name="Grigoriev I."/>
            <person name="Longcore J.E."/>
            <person name="James T.Y."/>
        </authorList>
    </citation>
    <scope>NUCLEOTIDE SEQUENCE</scope>
    <source>
        <strain evidence="3">JEL0513</strain>
    </source>
</reference>
<feature type="compositionally biased region" description="Polar residues" evidence="2">
    <location>
        <begin position="242"/>
        <end position="252"/>
    </location>
</feature>
<name>A0AAD5XGB8_9FUNG</name>
<accession>A0AAD5XGB8</accession>
<feature type="region of interest" description="Disordered" evidence="2">
    <location>
        <begin position="223"/>
        <end position="383"/>
    </location>
</feature>
<feature type="compositionally biased region" description="Low complexity" evidence="2">
    <location>
        <begin position="284"/>
        <end position="293"/>
    </location>
</feature>
<evidence type="ECO:0000256" key="2">
    <source>
        <dbReference type="SAM" id="MobiDB-lite"/>
    </source>
</evidence>
<feature type="coiled-coil region" evidence="1">
    <location>
        <begin position="960"/>
        <end position="1047"/>
    </location>
</feature>
<dbReference type="PANTHER" id="PTHR37474">
    <property type="entry name" value="RNA LIGASE/CYCLIC NUCLEOTIDE PHOSPHODIESTERASE"/>
    <property type="match status" value="1"/>
</dbReference>
<evidence type="ECO:0000256" key="1">
    <source>
        <dbReference type="SAM" id="Coils"/>
    </source>
</evidence>
<dbReference type="SUPFAM" id="SSF55144">
    <property type="entry name" value="LigT-like"/>
    <property type="match status" value="1"/>
</dbReference>
<dbReference type="Gene3D" id="3.90.1140.10">
    <property type="entry name" value="Cyclic phosphodiesterase"/>
    <property type="match status" value="1"/>
</dbReference>
<dbReference type="Gene3D" id="1.20.920.20">
    <property type="match status" value="1"/>
</dbReference>
<feature type="compositionally biased region" description="Polar residues" evidence="2">
    <location>
        <begin position="223"/>
        <end position="234"/>
    </location>
</feature>
<feature type="compositionally biased region" description="Low complexity" evidence="2">
    <location>
        <begin position="261"/>
        <end position="274"/>
    </location>
</feature>
<keyword evidence="1" id="KW-0175">Coiled coil</keyword>
<sequence length="1048" mass="118644">MVAKTIRVRRNGKRKAQALVAAVVKPVQLEGSRTTALVILLPRGVGQRVDVVRTGEDTGCPRWPAHVNLRFPFATHAAFADVYARLQYVLRGFGPFDLAFDEHSLEQYVPAGSQTHVYFLKPKNDAKLQLLDAAIRRCLPELACRSAYHPTITLGQTSADLIEAKIKNVKEWLSYGFSFRVENICMLARDPLIFDSKFDLYSDFENASEFQYHSSLVSEEKNTVSSPKLQTQSHEYLHPQQEKNSSNPTIMASSKHGPQPKKGISQGSIIISSRKSSRTHSEASNSSNTSSNNPPEIPKRTKSSSTNSNSSAKTVAATTVTTSSTTRLRQEINTFGNLNPFKKTRNKKDGIEEEEGQQSIQNTGKLHRFGDTSPNTRKLPPTPTVQVEISESEKYNNGLLFQQRQGKVLPSRPRIATKTSSEDILSVKVRPPRNASLAHNKRDKALDHSNEVIRSYNSCGDGVTSYTDRLTDTESKNQIISSKSGNISPSISKTYDIAKNEYNANRIQVSESDTPKLEQQEIRDTTISLEKSDNEYAASTDTNPKIESNISNWDGSTISRSSSRSSRLLKSEISNLTRKLQDSQIQLIENTALIQEKDELILTLKKKLQKKENDDETAIVMKQKLLETEALIDSTAVTAAEQERKLKKRVEKLELKLKEQNEGMELLRREFEDASAKAESARLLLRRQLHEMTTEQEVKNRELNDAKSEISALKEAEMVIKTIWIELPAISGPNTPDSDINDKEQVSIDQFTPQKFRDKINNLANIHQKITEDFSTLSAAAKEAQVKLKAMEKSERKMAREIACLHESTVLTIEKYDVEIKQLKESNAAQLAATRDAHQHKLKSLETKLKDDFDARVKTNQEQAIAKTSALELQALRESEQARAEYENRNADEIASIELRYMGKQEKLANHIEKLEAEILQLQQRINEADVIAEKSLRKKIKKMERDFKDNCDSKIDDATNALREKLEKYKGKIKRLEDRVSELQTEISILTVDKENMVSNFERIKRDLERAEAVLLSCKSEHFCELERLQETIDDFEEQIRIVKNSK</sequence>
<keyword evidence="4" id="KW-1185">Reference proteome</keyword>
<feature type="compositionally biased region" description="Low complexity" evidence="2">
    <location>
        <begin position="303"/>
        <end position="326"/>
    </location>
</feature>
<dbReference type="InterPro" id="IPR009097">
    <property type="entry name" value="Cyclic_Pdiesterase"/>
</dbReference>
<feature type="coiled-coil region" evidence="1">
    <location>
        <begin position="876"/>
        <end position="932"/>
    </location>
</feature>